<sequence>MESSFLKRFKIKLSKHNGNFDIPVSIPIDKSIKDSQVYGYFAAQANQDSSSLLLKNPKNSSEASPILPKIKTSEKITMISSASQKNACIVDDKKLKRNRRQHSDYIQSNTNKLSRRNIKVSQSVDLKDKEDLDISQEKTADEEKYKATPTPPKSISPIPNNNSGKFSYASRNSTADSIKRYKPYTMKDYIRIRPSKYIMLGGLGPNIGSENWKRASEIKERMSKYYKLIQDSYRSV</sequence>
<keyword evidence="3" id="KW-1185">Reference proteome</keyword>
<gene>
    <name evidence="2" type="ORF">BSTOLATCC_MIC52342</name>
</gene>
<accession>A0AAU9JUL6</accession>
<reference evidence="2" key="1">
    <citation type="submission" date="2021-09" db="EMBL/GenBank/DDBJ databases">
        <authorList>
            <consortium name="AG Swart"/>
            <person name="Singh M."/>
            <person name="Singh A."/>
            <person name="Seah K."/>
            <person name="Emmerich C."/>
        </authorList>
    </citation>
    <scope>NUCLEOTIDE SEQUENCE</scope>
    <source>
        <strain evidence="2">ATCC30299</strain>
    </source>
</reference>
<feature type="compositionally biased region" description="Basic and acidic residues" evidence="1">
    <location>
        <begin position="125"/>
        <end position="146"/>
    </location>
</feature>
<protein>
    <submittedName>
        <fullName evidence="2">Uncharacterized protein</fullName>
    </submittedName>
</protein>
<evidence type="ECO:0000313" key="3">
    <source>
        <dbReference type="Proteomes" id="UP001162131"/>
    </source>
</evidence>
<evidence type="ECO:0000313" key="2">
    <source>
        <dbReference type="EMBL" id="CAG9330933.1"/>
    </source>
</evidence>
<proteinExistence type="predicted"/>
<dbReference type="AlphaFoldDB" id="A0AAU9JUL6"/>
<name>A0AAU9JUL6_9CILI</name>
<dbReference type="Proteomes" id="UP001162131">
    <property type="component" value="Unassembled WGS sequence"/>
</dbReference>
<organism evidence="2 3">
    <name type="scientific">Blepharisma stoltei</name>
    <dbReference type="NCBI Taxonomy" id="1481888"/>
    <lineage>
        <taxon>Eukaryota</taxon>
        <taxon>Sar</taxon>
        <taxon>Alveolata</taxon>
        <taxon>Ciliophora</taxon>
        <taxon>Postciliodesmatophora</taxon>
        <taxon>Heterotrichea</taxon>
        <taxon>Heterotrichida</taxon>
        <taxon>Blepharismidae</taxon>
        <taxon>Blepharisma</taxon>
    </lineage>
</organism>
<comment type="caution">
    <text evidence="2">The sequence shown here is derived from an EMBL/GenBank/DDBJ whole genome shotgun (WGS) entry which is preliminary data.</text>
</comment>
<evidence type="ECO:0000256" key="1">
    <source>
        <dbReference type="SAM" id="MobiDB-lite"/>
    </source>
</evidence>
<dbReference type="EMBL" id="CAJZBQ010000052">
    <property type="protein sequence ID" value="CAG9330933.1"/>
    <property type="molecule type" value="Genomic_DNA"/>
</dbReference>
<feature type="region of interest" description="Disordered" evidence="1">
    <location>
        <begin position="98"/>
        <end position="172"/>
    </location>
</feature>